<evidence type="ECO:0000259" key="1">
    <source>
        <dbReference type="Pfam" id="PF07811"/>
    </source>
</evidence>
<reference evidence="2 3" key="1">
    <citation type="submission" date="2020-05" db="EMBL/GenBank/DDBJ databases">
        <title>Genome Sequencing of Type Strains.</title>
        <authorList>
            <person name="Lemaire J.F."/>
            <person name="Inderbitzin P."/>
            <person name="Gregorio O.A."/>
            <person name="Collins S.B."/>
            <person name="Wespe N."/>
            <person name="Knight-Connoni V."/>
        </authorList>
    </citation>
    <scope>NUCLEOTIDE SEQUENCE [LARGE SCALE GENOMIC DNA]</scope>
    <source>
        <strain evidence="2 3">ATCC 25174</strain>
    </source>
</reference>
<evidence type="ECO:0000313" key="2">
    <source>
        <dbReference type="EMBL" id="NUU15819.1"/>
    </source>
</evidence>
<dbReference type="AlphaFoldDB" id="A0A7Y6DWE1"/>
<sequence length="119" mass="12307">MELVILFPALLLLITAMIQYALWFHARSLALAAAQEGVAIARSYGASPEAGRETALAFIRDHGADTLTEATAVASIPGPEHVQVVVSGRSLSVLPGAAGIRVTQSADGPLERFTTAGAP</sequence>
<dbReference type="EMBL" id="JABMCI010000035">
    <property type="protein sequence ID" value="NUU15819.1"/>
    <property type="molecule type" value="Genomic_DNA"/>
</dbReference>
<dbReference type="InterPro" id="IPR012495">
    <property type="entry name" value="TadE-like_dom"/>
</dbReference>
<proteinExistence type="predicted"/>
<gene>
    <name evidence="2" type="ORF">HP550_00955</name>
</gene>
<organism evidence="2 3">
    <name type="scientific">Cellulomonas humilata</name>
    <dbReference type="NCBI Taxonomy" id="144055"/>
    <lineage>
        <taxon>Bacteria</taxon>
        <taxon>Bacillati</taxon>
        <taxon>Actinomycetota</taxon>
        <taxon>Actinomycetes</taxon>
        <taxon>Micrococcales</taxon>
        <taxon>Cellulomonadaceae</taxon>
        <taxon>Cellulomonas</taxon>
    </lineage>
</organism>
<feature type="domain" description="TadE-like" evidence="1">
    <location>
        <begin position="2"/>
        <end position="38"/>
    </location>
</feature>
<protein>
    <submittedName>
        <fullName evidence="2">Pilus assembly protein</fullName>
    </submittedName>
</protein>
<dbReference type="Proteomes" id="UP000565724">
    <property type="component" value="Unassembled WGS sequence"/>
</dbReference>
<comment type="caution">
    <text evidence="2">The sequence shown here is derived from an EMBL/GenBank/DDBJ whole genome shotgun (WGS) entry which is preliminary data.</text>
</comment>
<keyword evidence="3" id="KW-1185">Reference proteome</keyword>
<name>A0A7Y6DWE1_9CELL</name>
<evidence type="ECO:0000313" key="3">
    <source>
        <dbReference type="Proteomes" id="UP000565724"/>
    </source>
</evidence>
<accession>A0A7Y6DWE1</accession>
<dbReference type="Pfam" id="PF07811">
    <property type="entry name" value="TadE"/>
    <property type="match status" value="1"/>
</dbReference>